<dbReference type="EMBL" id="CABVLI010000025">
    <property type="protein sequence ID" value="VVS99640.1"/>
    <property type="molecule type" value="Genomic_DNA"/>
</dbReference>
<keyword evidence="2" id="KW-1133">Transmembrane helix</keyword>
<name>A0A5E7Y2C5_9SPHN</name>
<evidence type="ECO:0000313" key="4">
    <source>
        <dbReference type="Proteomes" id="UP000326857"/>
    </source>
</evidence>
<evidence type="ECO:0000313" key="3">
    <source>
        <dbReference type="EMBL" id="VVS99640.1"/>
    </source>
</evidence>
<protein>
    <submittedName>
        <fullName evidence="3">Uncharacterized protein</fullName>
    </submittedName>
</protein>
<sequence>MDRDRDDDPRRLLEQARQLHDQGRGRVRGRSEDRSDPPAGKFDPAEFDMPTDPPPSAAGRARGAADAAQAHSFFSHLDTNIQRILAGFGTLRDLVTDVRASLADAAARDAQRAEDEEARDTAIAARLVDPAVLAARAEAGARHGAADGLAGAGETLRRRIDADTAAHAALNDRLAADAADRRAHELRRRRWDRWWNGALAGFALLVPIALGYGYHLGNGAGEASGYARARDEVAAASWANTINGKLARQLDQASTMTIPDIAGCPKGNGWHSEKRQGVRYCFATNADAKSITGWPMP</sequence>
<gene>
    <name evidence="3" type="ORF">SPHINGO391_310016</name>
</gene>
<feature type="region of interest" description="Disordered" evidence="1">
    <location>
        <begin position="1"/>
        <end position="64"/>
    </location>
</feature>
<feature type="compositionally biased region" description="Basic and acidic residues" evidence="1">
    <location>
        <begin position="1"/>
        <end position="36"/>
    </location>
</feature>
<organism evidence="3 4">
    <name type="scientific">Sphingomonas aurantiaca</name>
    <dbReference type="NCBI Taxonomy" id="185949"/>
    <lineage>
        <taxon>Bacteria</taxon>
        <taxon>Pseudomonadati</taxon>
        <taxon>Pseudomonadota</taxon>
        <taxon>Alphaproteobacteria</taxon>
        <taxon>Sphingomonadales</taxon>
        <taxon>Sphingomonadaceae</taxon>
        <taxon>Sphingomonas</taxon>
    </lineage>
</organism>
<keyword evidence="2" id="KW-0472">Membrane</keyword>
<proteinExistence type="predicted"/>
<accession>A0A5E7Y2C5</accession>
<reference evidence="3 4" key="1">
    <citation type="submission" date="2019-09" db="EMBL/GenBank/DDBJ databases">
        <authorList>
            <person name="Dittami M. S."/>
        </authorList>
    </citation>
    <scope>NUCLEOTIDE SEQUENCE [LARGE SCALE GENOMIC DNA]</scope>
    <source>
        <strain evidence="3">SPHINGO391</strain>
    </source>
</reference>
<dbReference type="RefSeq" id="WP_151989824.1">
    <property type="nucleotide sequence ID" value="NZ_LR701524.1"/>
</dbReference>
<evidence type="ECO:0000256" key="1">
    <source>
        <dbReference type="SAM" id="MobiDB-lite"/>
    </source>
</evidence>
<keyword evidence="2" id="KW-0812">Transmembrane</keyword>
<feature type="transmembrane region" description="Helical" evidence="2">
    <location>
        <begin position="194"/>
        <end position="214"/>
    </location>
</feature>
<evidence type="ECO:0000256" key="2">
    <source>
        <dbReference type="SAM" id="Phobius"/>
    </source>
</evidence>
<dbReference type="AlphaFoldDB" id="A0A5E7Y2C5"/>
<dbReference type="Proteomes" id="UP000326857">
    <property type="component" value="Unassembled WGS sequence"/>
</dbReference>